<dbReference type="AlphaFoldDB" id="A0A9D9E9G7"/>
<reference evidence="2" key="2">
    <citation type="journal article" date="2021" name="PeerJ">
        <title>Extensive microbial diversity within the chicken gut microbiome revealed by metagenomics and culture.</title>
        <authorList>
            <person name="Gilroy R."/>
            <person name="Ravi A."/>
            <person name="Getino M."/>
            <person name="Pursley I."/>
            <person name="Horton D.L."/>
            <person name="Alikhan N.F."/>
            <person name="Baker D."/>
            <person name="Gharbi K."/>
            <person name="Hall N."/>
            <person name="Watson M."/>
            <person name="Adriaenssens E.M."/>
            <person name="Foster-Nyarko E."/>
            <person name="Jarju S."/>
            <person name="Secka A."/>
            <person name="Antonio M."/>
            <person name="Oren A."/>
            <person name="Chaudhuri R.R."/>
            <person name="La Ragione R."/>
            <person name="Hildebrand F."/>
            <person name="Pallen M.J."/>
        </authorList>
    </citation>
    <scope>NUCLEOTIDE SEQUENCE</scope>
    <source>
        <strain evidence="2">11167</strain>
    </source>
</reference>
<dbReference type="Proteomes" id="UP000823633">
    <property type="component" value="Unassembled WGS sequence"/>
</dbReference>
<feature type="chain" id="PRO_5039250237" evidence="1">
    <location>
        <begin position="19"/>
        <end position="346"/>
    </location>
</feature>
<gene>
    <name evidence="2" type="ORF">IAC42_05125</name>
</gene>
<name>A0A9D9E9G7_9SPIR</name>
<evidence type="ECO:0000313" key="3">
    <source>
        <dbReference type="Proteomes" id="UP000823633"/>
    </source>
</evidence>
<protein>
    <submittedName>
        <fullName evidence="2">Uncharacterized protein</fullName>
    </submittedName>
</protein>
<reference evidence="2" key="1">
    <citation type="submission" date="2020-10" db="EMBL/GenBank/DDBJ databases">
        <authorList>
            <person name="Gilroy R."/>
        </authorList>
    </citation>
    <scope>NUCLEOTIDE SEQUENCE</scope>
    <source>
        <strain evidence="2">11167</strain>
    </source>
</reference>
<organism evidence="2 3">
    <name type="scientific">Candidatus Aphodenecus pullistercoris</name>
    <dbReference type="NCBI Taxonomy" id="2840669"/>
    <lineage>
        <taxon>Bacteria</taxon>
        <taxon>Pseudomonadati</taxon>
        <taxon>Spirochaetota</taxon>
        <taxon>Spirochaetia</taxon>
        <taxon>Spirochaetales</taxon>
        <taxon>Candidatus Aphodenecus</taxon>
    </lineage>
</organism>
<proteinExistence type="predicted"/>
<feature type="signal peptide" evidence="1">
    <location>
        <begin position="1"/>
        <end position="18"/>
    </location>
</feature>
<dbReference type="EMBL" id="JADIMU010000031">
    <property type="protein sequence ID" value="MBO8443122.1"/>
    <property type="molecule type" value="Genomic_DNA"/>
</dbReference>
<evidence type="ECO:0000256" key="1">
    <source>
        <dbReference type="SAM" id="SignalP"/>
    </source>
</evidence>
<evidence type="ECO:0000313" key="2">
    <source>
        <dbReference type="EMBL" id="MBO8443122.1"/>
    </source>
</evidence>
<keyword evidence="1" id="KW-0732">Signal</keyword>
<comment type="caution">
    <text evidence="2">The sequence shown here is derived from an EMBL/GenBank/DDBJ whole genome shotgun (WGS) entry which is preliminary data.</text>
</comment>
<sequence>MKKLAILLLILIPLSAYAVSTPVDLPLQSISVARAGTMEDGLANPAALPFRGQGDGSFLLALGYKDDVSPSMITGGEKLSFLNTAQTTLSLSFGGTNAMMTGALGFDLEDRQLDGGQLSYDFLFRMHFQLDVAFNFGPFSAGARLKGGSSLIRSHRQVDDLFELGANMFLSEYSLNPDSEYFQMGLGMMWYDEDYFTLGLYIDNFVGTYGGETTFSWGDMADSLSVGASVYLPRFDRAGDLNLVRPFLTLQFGDVASSASYILASFELRFQLLPRYDVSLTASLLSFRDANVSYMRSTRNLTLFSLEFLLDNWTISASAEIPFSYYTGNSGQDSFALSIGLRYKPS</sequence>
<accession>A0A9D9E9G7</accession>